<reference evidence="10" key="1">
    <citation type="submission" date="2021-06" db="EMBL/GenBank/DDBJ databases">
        <authorList>
            <person name="Hodson N. C."/>
            <person name="Mongue J. A."/>
            <person name="Jaron S. K."/>
        </authorList>
    </citation>
    <scope>NUCLEOTIDE SEQUENCE</scope>
</reference>
<protein>
    <recommendedName>
        <fullName evidence="5">maleylacetoacetate isomerase</fullName>
        <ecNumber evidence="5">5.2.1.2</ecNumber>
    </recommendedName>
</protein>
<keyword evidence="7" id="KW-0585">Phenylalanine catabolism</keyword>
<dbReference type="PROSITE" id="PS50404">
    <property type="entry name" value="GST_NTER"/>
    <property type="match status" value="1"/>
</dbReference>
<dbReference type="GO" id="GO:0006572">
    <property type="term" value="P:L-tyrosine catabolic process"/>
    <property type="evidence" value="ECO:0007669"/>
    <property type="project" value="UniProtKB-KW"/>
</dbReference>
<dbReference type="Proteomes" id="UP000708208">
    <property type="component" value="Unassembled WGS sequence"/>
</dbReference>
<evidence type="ECO:0000256" key="4">
    <source>
        <dbReference type="ARBA" id="ARBA00010007"/>
    </source>
</evidence>
<dbReference type="Pfam" id="PF02798">
    <property type="entry name" value="GST_N"/>
    <property type="match status" value="1"/>
</dbReference>
<evidence type="ECO:0000259" key="8">
    <source>
        <dbReference type="PROSITE" id="PS50404"/>
    </source>
</evidence>
<dbReference type="OrthoDB" id="202840at2759"/>
<organism evidence="10 11">
    <name type="scientific">Allacma fusca</name>
    <dbReference type="NCBI Taxonomy" id="39272"/>
    <lineage>
        <taxon>Eukaryota</taxon>
        <taxon>Metazoa</taxon>
        <taxon>Ecdysozoa</taxon>
        <taxon>Arthropoda</taxon>
        <taxon>Hexapoda</taxon>
        <taxon>Collembola</taxon>
        <taxon>Symphypleona</taxon>
        <taxon>Sminthuridae</taxon>
        <taxon>Allacma</taxon>
    </lineage>
</organism>
<dbReference type="GO" id="GO:0004364">
    <property type="term" value="F:glutathione transferase activity"/>
    <property type="evidence" value="ECO:0007669"/>
    <property type="project" value="TreeGrafter"/>
</dbReference>
<evidence type="ECO:0000259" key="9">
    <source>
        <dbReference type="PROSITE" id="PS50405"/>
    </source>
</evidence>
<evidence type="ECO:0000256" key="7">
    <source>
        <dbReference type="ARBA" id="ARBA00023232"/>
    </source>
</evidence>
<proteinExistence type="inferred from homology"/>
<dbReference type="PROSITE" id="PS50405">
    <property type="entry name" value="GST_CTER"/>
    <property type="match status" value="1"/>
</dbReference>
<keyword evidence="11" id="KW-1185">Reference proteome</keyword>
<comment type="caution">
    <text evidence="10">The sequence shown here is derived from an EMBL/GenBank/DDBJ whole genome shotgun (WGS) entry which is preliminary data.</text>
</comment>
<evidence type="ECO:0000256" key="2">
    <source>
        <dbReference type="ARBA" id="ARBA00001955"/>
    </source>
</evidence>
<dbReference type="InterPro" id="IPR010987">
    <property type="entry name" value="Glutathione-S-Trfase_C-like"/>
</dbReference>
<dbReference type="AlphaFoldDB" id="A0A8J2PPE9"/>
<dbReference type="InterPro" id="IPR040079">
    <property type="entry name" value="Glutathione_S-Trfase"/>
</dbReference>
<dbReference type="EC" id="5.2.1.2" evidence="5"/>
<dbReference type="InterPro" id="IPR004045">
    <property type="entry name" value="Glutathione_S-Trfase_N"/>
</dbReference>
<comment type="catalytic activity">
    <reaction evidence="1">
        <text>4-maleylacetoacetate = 4-fumarylacetoacetate</text>
        <dbReference type="Rhea" id="RHEA:14817"/>
        <dbReference type="ChEBI" id="CHEBI:17105"/>
        <dbReference type="ChEBI" id="CHEBI:18034"/>
        <dbReference type="EC" id="5.2.1.2"/>
    </reaction>
</comment>
<dbReference type="EMBL" id="CAJVCH010473338">
    <property type="protein sequence ID" value="CAG7820229.1"/>
    <property type="molecule type" value="Genomic_DNA"/>
</dbReference>
<comment type="pathway">
    <text evidence="3">Amino-acid degradation; L-phenylalanine degradation; acetoacetate and fumarate from L-phenylalanine: step 5/6.</text>
</comment>
<dbReference type="InterPro" id="IPR034333">
    <property type="entry name" value="GST_Zeta_N"/>
</dbReference>
<dbReference type="InterPro" id="IPR004046">
    <property type="entry name" value="GST_C"/>
</dbReference>
<feature type="domain" description="GST N-terminal" evidence="8">
    <location>
        <begin position="2"/>
        <end position="83"/>
    </location>
</feature>
<comment type="similarity">
    <text evidence="4">Belongs to the GST superfamily. Zeta family.</text>
</comment>
<evidence type="ECO:0000256" key="6">
    <source>
        <dbReference type="ARBA" id="ARBA00022878"/>
    </source>
</evidence>
<evidence type="ECO:0000313" key="11">
    <source>
        <dbReference type="Proteomes" id="UP000708208"/>
    </source>
</evidence>
<evidence type="ECO:0000256" key="1">
    <source>
        <dbReference type="ARBA" id="ARBA00001622"/>
    </source>
</evidence>
<feature type="domain" description="GST C-terminal" evidence="9">
    <location>
        <begin position="88"/>
        <end position="208"/>
    </location>
</feature>
<evidence type="ECO:0000256" key="5">
    <source>
        <dbReference type="ARBA" id="ARBA00013199"/>
    </source>
</evidence>
<dbReference type="PANTHER" id="PTHR42673:SF4">
    <property type="entry name" value="MALEYLACETOACETATE ISOMERASE"/>
    <property type="match status" value="1"/>
</dbReference>
<dbReference type="GO" id="GO:0006749">
    <property type="term" value="P:glutathione metabolic process"/>
    <property type="evidence" value="ECO:0007669"/>
    <property type="project" value="TreeGrafter"/>
</dbReference>
<evidence type="ECO:0000256" key="3">
    <source>
        <dbReference type="ARBA" id="ARBA00004671"/>
    </source>
</evidence>
<dbReference type="FunFam" id="1.20.1050.10:FF:000010">
    <property type="entry name" value="Maleylacetoacetate isomerase isoform 1"/>
    <property type="match status" value="1"/>
</dbReference>
<dbReference type="CDD" id="cd03042">
    <property type="entry name" value="GST_N_Zeta"/>
    <property type="match status" value="1"/>
</dbReference>
<gene>
    <name evidence="10" type="ORF">AFUS01_LOCUS30632</name>
</gene>
<dbReference type="NCBIfam" id="TIGR01262">
    <property type="entry name" value="maiA"/>
    <property type="match status" value="1"/>
</dbReference>
<accession>A0A8J2PPE9</accession>
<dbReference type="GO" id="GO:0005739">
    <property type="term" value="C:mitochondrion"/>
    <property type="evidence" value="ECO:0007669"/>
    <property type="project" value="TreeGrafter"/>
</dbReference>
<dbReference type="GO" id="GO:0006559">
    <property type="term" value="P:L-phenylalanine catabolic process"/>
    <property type="evidence" value="ECO:0007669"/>
    <property type="project" value="UniProtKB-KW"/>
</dbReference>
<dbReference type="SFLD" id="SFLDS00019">
    <property type="entry name" value="Glutathione_Transferase_(cytos"/>
    <property type="match status" value="1"/>
</dbReference>
<dbReference type="PANTHER" id="PTHR42673">
    <property type="entry name" value="MALEYLACETOACETATE ISOMERASE"/>
    <property type="match status" value="1"/>
</dbReference>
<name>A0A8J2PPE9_9HEXA</name>
<dbReference type="Pfam" id="PF14497">
    <property type="entry name" value="GST_C_3"/>
    <property type="match status" value="1"/>
</dbReference>
<sequence length="208" mass="23719">MAKPILYSFSHSSCTWRVRLALNYKDIAYETRVVNLSRGETRDPEFLKVNPAGHIPALVVNGKVLAQSMAILEYIEEAYPEKPLLPKDLIQRAKVREICELIVSGIQPLQHRQVAGKYSDDKQKQLEWQDFYIHRGLTALERILTDCSGKYAVGDDFTLADCCLIPQVFNAEHRFKMDMSGFPRINEINKNLSELPAFKTAHPDAQID</sequence>
<comment type="cofactor">
    <cofactor evidence="2">
        <name>glutathione</name>
        <dbReference type="ChEBI" id="CHEBI:57925"/>
    </cofactor>
</comment>
<dbReference type="InterPro" id="IPR034330">
    <property type="entry name" value="GST_Zeta_C"/>
</dbReference>
<dbReference type="CDD" id="cd03191">
    <property type="entry name" value="GST_C_Zeta"/>
    <property type="match status" value="1"/>
</dbReference>
<dbReference type="SFLD" id="SFLDG00358">
    <property type="entry name" value="Main_(cytGST)"/>
    <property type="match status" value="1"/>
</dbReference>
<evidence type="ECO:0000313" key="10">
    <source>
        <dbReference type="EMBL" id="CAG7820229.1"/>
    </source>
</evidence>
<dbReference type="InterPro" id="IPR005955">
    <property type="entry name" value="GST_Zeta"/>
</dbReference>
<dbReference type="GO" id="GO:0016034">
    <property type="term" value="F:maleylacetoacetate isomerase activity"/>
    <property type="evidence" value="ECO:0007669"/>
    <property type="project" value="UniProtKB-EC"/>
</dbReference>
<keyword evidence="6" id="KW-0828">Tyrosine catabolism</keyword>